<reference evidence="1 2" key="1">
    <citation type="submission" date="2018-10" db="EMBL/GenBank/DDBJ databases">
        <authorList>
            <person name="Li J."/>
        </authorList>
    </citation>
    <scope>NUCLEOTIDE SEQUENCE [LARGE SCALE GENOMIC DNA]</scope>
    <source>
        <strain evidence="1 2">IF 016277</strain>
    </source>
</reference>
<accession>A0A3L7ACD6</accession>
<protein>
    <submittedName>
        <fullName evidence="1">Uncharacterized protein</fullName>
    </submittedName>
</protein>
<proteinExistence type="predicted"/>
<evidence type="ECO:0000313" key="2">
    <source>
        <dbReference type="Proteomes" id="UP000272503"/>
    </source>
</evidence>
<dbReference type="EMBL" id="RCUX01000002">
    <property type="protein sequence ID" value="RLP77470.1"/>
    <property type="molecule type" value="Genomic_DNA"/>
</dbReference>
<dbReference type="OrthoDB" id="5119372at2"/>
<gene>
    <name evidence="1" type="ORF">D9V32_03215</name>
</gene>
<dbReference type="AlphaFoldDB" id="A0A3L7ACD6"/>
<organism evidence="1 2">
    <name type="scientific">Mycetocola tolaasinivorans</name>
    <dbReference type="NCBI Taxonomy" id="76635"/>
    <lineage>
        <taxon>Bacteria</taxon>
        <taxon>Bacillati</taxon>
        <taxon>Actinomycetota</taxon>
        <taxon>Actinomycetes</taxon>
        <taxon>Micrococcales</taxon>
        <taxon>Microbacteriaceae</taxon>
        <taxon>Mycetocola</taxon>
    </lineage>
</organism>
<sequence>MNGRITARAALSPRTLLVFGMLLALITVALMAPRCTSAAQVLRAPVAAVALPTAQEPATVAVVATDAQPAGAHTEAPSAESTPFCAPTGPNTESVHGARTIDQHTAFSGEYVTTIALGLEPIVFAVSPTCSHSPAAPLPQDLGISRT</sequence>
<keyword evidence="2" id="KW-1185">Reference proteome</keyword>
<dbReference type="Proteomes" id="UP000272503">
    <property type="component" value="Unassembled WGS sequence"/>
</dbReference>
<evidence type="ECO:0000313" key="1">
    <source>
        <dbReference type="EMBL" id="RLP77470.1"/>
    </source>
</evidence>
<comment type="caution">
    <text evidence="1">The sequence shown here is derived from an EMBL/GenBank/DDBJ whole genome shotgun (WGS) entry which is preliminary data.</text>
</comment>
<dbReference type="RefSeq" id="WP_121647453.1">
    <property type="nucleotide sequence ID" value="NZ_RCUX01000002.1"/>
</dbReference>
<name>A0A3L7ACD6_9MICO</name>